<keyword evidence="8 9" id="KW-0687">Ribonucleoprotein</keyword>
<dbReference type="FunFam" id="2.30.30.100:FF:000002">
    <property type="entry name" value="Small nuclear ribonucleoprotein Sm D3"/>
    <property type="match status" value="1"/>
</dbReference>
<name>A0AAD3TNY1_9TREE</name>
<evidence type="ECO:0000256" key="6">
    <source>
        <dbReference type="ARBA" id="ARBA00023187"/>
    </source>
</evidence>
<evidence type="ECO:0000256" key="9">
    <source>
        <dbReference type="RuleBase" id="RU365050"/>
    </source>
</evidence>
<dbReference type="InterPro" id="IPR034099">
    <property type="entry name" value="SmD3"/>
</dbReference>
<evidence type="ECO:0000256" key="8">
    <source>
        <dbReference type="ARBA" id="ARBA00023274"/>
    </source>
</evidence>
<evidence type="ECO:0000259" key="11">
    <source>
        <dbReference type="PROSITE" id="PS52002"/>
    </source>
</evidence>
<evidence type="ECO:0000313" key="13">
    <source>
        <dbReference type="Proteomes" id="UP001222932"/>
    </source>
</evidence>
<dbReference type="SUPFAM" id="SSF50182">
    <property type="entry name" value="Sm-like ribonucleoproteins"/>
    <property type="match status" value="1"/>
</dbReference>
<dbReference type="CDD" id="cd01721">
    <property type="entry name" value="Sm_D3"/>
    <property type="match status" value="1"/>
</dbReference>
<evidence type="ECO:0000256" key="7">
    <source>
        <dbReference type="ARBA" id="ARBA00023242"/>
    </source>
</evidence>
<dbReference type="EMBL" id="BTCM01000001">
    <property type="protein sequence ID" value="GMK54048.1"/>
    <property type="molecule type" value="Genomic_DNA"/>
</dbReference>
<evidence type="ECO:0000313" key="12">
    <source>
        <dbReference type="EMBL" id="GMK54048.1"/>
    </source>
</evidence>
<dbReference type="PROSITE" id="PS52002">
    <property type="entry name" value="SM"/>
    <property type="match status" value="1"/>
</dbReference>
<organism evidence="12 13">
    <name type="scientific">Cutaneotrichosporon spelunceum</name>
    <dbReference type="NCBI Taxonomy" id="1672016"/>
    <lineage>
        <taxon>Eukaryota</taxon>
        <taxon>Fungi</taxon>
        <taxon>Dikarya</taxon>
        <taxon>Basidiomycota</taxon>
        <taxon>Agaricomycotina</taxon>
        <taxon>Tremellomycetes</taxon>
        <taxon>Trichosporonales</taxon>
        <taxon>Trichosporonaceae</taxon>
        <taxon>Cutaneotrichosporon</taxon>
    </lineage>
</organism>
<comment type="subcellular location">
    <subcellularLocation>
        <location evidence="2">Cytoplasm</location>
        <location evidence="2">Cytosol</location>
    </subcellularLocation>
    <subcellularLocation>
        <location evidence="1 9">Nucleus</location>
    </subcellularLocation>
</comment>
<sequence length="123" mass="13557">MANLGVPVKLLHESLGHIVTVELKSGEMYRGKLMEAEDCLNMAMRDITVTARDGRVSQLEQVYIRGSMVRFIIVPDLLANAPMFKRVGPNAMRGRGIGAARGRATIQRANARRGAPRSQGVRR</sequence>
<dbReference type="GO" id="GO:0000387">
    <property type="term" value="P:spliceosomal snRNP assembly"/>
    <property type="evidence" value="ECO:0007669"/>
    <property type="project" value="UniProtKB-UniRule"/>
</dbReference>
<keyword evidence="5 9" id="KW-0507">mRNA processing</keyword>
<dbReference type="Proteomes" id="UP001222932">
    <property type="component" value="Unassembled WGS sequence"/>
</dbReference>
<evidence type="ECO:0000256" key="3">
    <source>
        <dbReference type="ARBA" id="ARBA00008146"/>
    </source>
</evidence>
<feature type="domain" description="Sm" evidence="11">
    <location>
        <begin position="6"/>
        <end position="78"/>
    </location>
</feature>
<evidence type="ECO:0000256" key="10">
    <source>
        <dbReference type="SAM" id="MobiDB-lite"/>
    </source>
</evidence>
<accession>A0AAD3TNY1</accession>
<proteinExistence type="inferred from homology"/>
<comment type="similarity">
    <text evidence="3 9">Belongs to the snRNP core protein family.</text>
</comment>
<reference evidence="12" key="2">
    <citation type="submission" date="2023-06" db="EMBL/GenBank/DDBJ databases">
        <authorList>
            <person name="Kobayashi Y."/>
            <person name="Kayamori A."/>
            <person name="Aoki K."/>
            <person name="Shiwa Y."/>
            <person name="Fujita N."/>
            <person name="Sugita T."/>
            <person name="Iwasaki W."/>
            <person name="Tanaka N."/>
            <person name="Takashima M."/>
        </authorList>
    </citation>
    <scope>NUCLEOTIDE SEQUENCE</scope>
    <source>
        <strain evidence="12">HIS016</strain>
    </source>
</reference>
<gene>
    <name evidence="12" type="primary">SMD3</name>
    <name evidence="12" type="ORF">CspeluHIS016_0106340</name>
</gene>
<protein>
    <recommendedName>
        <fullName evidence="9">Small nuclear ribonucleoprotein Sm D3</fullName>
        <shortName evidence="9">Sm-D3</shortName>
    </recommendedName>
    <alternativeName>
        <fullName evidence="9">snRNP core protein D3</fullName>
    </alternativeName>
</protein>
<keyword evidence="6 9" id="KW-0508">mRNA splicing</keyword>
<dbReference type="SMART" id="SM00651">
    <property type="entry name" value="Sm"/>
    <property type="match status" value="1"/>
</dbReference>
<comment type="caution">
    <text evidence="12">The sequence shown here is derived from an EMBL/GenBank/DDBJ whole genome shotgun (WGS) entry which is preliminary data.</text>
</comment>
<evidence type="ECO:0000256" key="2">
    <source>
        <dbReference type="ARBA" id="ARBA00004514"/>
    </source>
</evidence>
<dbReference type="Gene3D" id="2.30.30.100">
    <property type="match status" value="1"/>
</dbReference>
<dbReference type="Pfam" id="PF01423">
    <property type="entry name" value="LSM"/>
    <property type="match status" value="1"/>
</dbReference>
<dbReference type="GO" id="GO:0005685">
    <property type="term" value="C:U1 snRNP"/>
    <property type="evidence" value="ECO:0007669"/>
    <property type="project" value="UniProtKB-ARBA"/>
</dbReference>
<dbReference type="InterPro" id="IPR001163">
    <property type="entry name" value="Sm_dom_euk/arc"/>
</dbReference>
<keyword evidence="4" id="KW-0963">Cytoplasm</keyword>
<dbReference type="InterPro" id="IPR027141">
    <property type="entry name" value="LSm4/Sm_D1/D3"/>
</dbReference>
<dbReference type="GO" id="GO:0005681">
    <property type="term" value="C:spliceosomal complex"/>
    <property type="evidence" value="ECO:0007669"/>
    <property type="project" value="InterPro"/>
</dbReference>
<dbReference type="InterPro" id="IPR047575">
    <property type="entry name" value="Sm"/>
</dbReference>
<dbReference type="GO" id="GO:0003723">
    <property type="term" value="F:RNA binding"/>
    <property type="evidence" value="ECO:0007669"/>
    <property type="project" value="InterPro"/>
</dbReference>
<dbReference type="PANTHER" id="PTHR23338">
    <property type="entry name" value="SMALL NUCLEAR RIBONUCLEOPROTEIN SM"/>
    <property type="match status" value="1"/>
</dbReference>
<reference evidence="12" key="1">
    <citation type="journal article" date="2023" name="BMC Genomics">
        <title>Chromosome-level genome assemblies of Cutaneotrichosporon spp. (Trichosporonales, Basidiomycota) reveal imbalanced evolution between nucleotide sequences and chromosome synteny.</title>
        <authorList>
            <person name="Kobayashi Y."/>
            <person name="Kayamori A."/>
            <person name="Aoki K."/>
            <person name="Shiwa Y."/>
            <person name="Matsutani M."/>
            <person name="Fujita N."/>
            <person name="Sugita T."/>
            <person name="Iwasaki W."/>
            <person name="Tanaka N."/>
            <person name="Takashima M."/>
        </authorList>
    </citation>
    <scope>NUCLEOTIDE SEQUENCE</scope>
    <source>
        <strain evidence="12">HIS016</strain>
    </source>
</reference>
<evidence type="ECO:0000256" key="1">
    <source>
        <dbReference type="ARBA" id="ARBA00004123"/>
    </source>
</evidence>
<dbReference type="InterPro" id="IPR010920">
    <property type="entry name" value="LSM_dom_sf"/>
</dbReference>
<evidence type="ECO:0000256" key="5">
    <source>
        <dbReference type="ARBA" id="ARBA00022664"/>
    </source>
</evidence>
<feature type="region of interest" description="Disordered" evidence="10">
    <location>
        <begin position="103"/>
        <end position="123"/>
    </location>
</feature>
<keyword evidence="13" id="KW-1185">Reference proteome</keyword>
<feature type="compositionally biased region" description="Basic residues" evidence="10">
    <location>
        <begin position="110"/>
        <end position="123"/>
    </location>
</feature>
<evidence type="ECO:0000256" key="4">
    <source>
        <dbReference type="ARBA" id="ARBA00022490"/>
    </source>
</evidence>
<dbReference type="GO" id="GO:0005829">
    <property type="term" value="C:cytosol"/>
    <property type="evidence" value="ECO:0007669"/>
    <property type="project" value="UniProtKB-SubCell"/>
</dbReference>
<keyword evidence="7 9" id="KW-0539">Nucleus</keyword>
<dbReference type="AlphaFoldDB" id="A0AAD3TNY1"/>